<dbReference type="SUPFAM" id="SSF51735">
    <property type="entry name" value="NAD(P)-binding Rossmann-fold domains"/>
    <property type="match status" value="1"/>
</dbReference>
<dbReference type="EMBL" id="AMGM01000058">
    <property type="protein sequence ID" value="EKB48311.1"/>
    <property type="molecule type" value="Genomic_DNA"/>
</dbReference>
<evidence type="ECO:0000313" key="2">
    <source>
        <dbReference type="EMBL" id="EKB48311.1"/>
    </source>
</evidence>
<evidence type="ECO:0000259" key="1">
    <source>
        <dbReference type="Pfam" id="PF03446"/>
    </source>
</evidence>
<dbReference type="PANTHER" id="PTHR48079:SF6">
    <property type="entry name" value="NAD(P)-BINDING DOMAIN-CONTAINING PROTEIN-RELATED"/>
    <property type="match status" value="1"/>
</dbReference>
<name>K1L0M1_CECL9</name>
<dbReference type="Pfam" id="PF03446">
    <property type="entry name" value="NAD_binding_2"/>
    <property type="match status" value="1"/>
</dbReference>
<dbReference type="OrthoDB" id="751203at2"/>
<organism evidence="2 3">
    <name type="scientific">Cecembia lonarensis (strain CCUG 58316 / KCTC 22772 / LW9)</name>
    <dbReference type="NCBI Taxonomy" id="1225176"/>
    <lineage>
        <taxon>Bacteria</taxon>
        <taxon>Pseudomonadati</taxon>
        <taxon>Bacteroidota</taxon>
        <taxon>Cytophagia</taxon>
        <taxon>Cytophagales</taxon>
        <taxon>Cyclobacteriaceae</taxon>
        <taxon>Cecembia</taxon>
    </lineage>
</organism>
<evidence type="ECO:0000313" key="3">
    <source>
        <dbReference type="Proteomes" id="UP000004478"/>
    </source>
</evidence>
<dbReference type="Gene3D" id="3.40.50.720">
    <property type="entry name" value="NAD(P)-binding Rossmann-like Domain"/>
    <property type="match status" value="1"/>
</dbReference>
<dbReference type="RefSeq" id="WP_009186105.1">
    <property type="nucleotide sequence ID" value="NZ_AMGM01000058.1"/>
</dbReference>
<dbReference type="GO" id="GO:0050661">
    <property type="term" value="F:NADP binding"/>
    <property type="evidence" value="ECO:0007669"/>
    <property type="project" value="InterPro"/>
</dbReference>
<dbReference type="Proteomes" id="UP000004478">
    <property type="component" value="Unassembled WGS sequence"/>
</dbReference>
<sequence>MTRVSIIGLGWLGEPLAKYLKSIGFQVKGSSTTEEKVERLKKEGIQSHQLKFNPHPEGKNFQHLFDTDILFVNIPPRSRTMPESFHPEQVKFIKEMAEQARIPWIIFVSSTSVYPDKGQIAQESDALSGEESSNSAILKAERILSSSSNFDLTIIRFGGLLGVDRIPGKYFSGKENVIGDSPVNYIHQEDAVRLAAWVIQKGIKNEIINGVAPQHPKRKEVYEKNALELGFTPPVSYASAGNSWKEINGNKIIDSGFEFKFPNPLDFTYRLE</sequence>
<dbReference type="InterPro" id="IPR051783">
    <property type="entry name" value="NAD(P)-dependent_oxidoreduct"/>
</dbReference>
<reference evidence="2 3" key="1">
    <citation type="journal article" date="2012" name="J. Bacteriol.">
        <title>Draft Genome Sequence of Cecembia lonarensis Strain LW9T, Isolated from Lonar Lake, a Haloalkaline Lake in India.</title>
        <authorList>
            <person name="Shivaji S."/>
            <person name="Ara S."/>
            <person name="Singh A."/>
            <person name="Pinnaka A.K."/>
        </authorList>
    </citation>
    <scope>NUCLEOTIDE SEQUENCE [LARGE SCALE GENOMIC DNA]</scope>
    <source>
        <strain evidence="2 3">LW9</strain>
    </source>
</reference>
<dbReference type="InterPro" id="IPR006115">
    <property type="entry name" value="6PGDH_NADP-bd"/>
</dbReference>
<comment type="caution">
    <text evidence="2">The sequence shown here is derived from an EMBL/GenBank/DDBJ whole genome shotgun (WGS) entry which is preliminary data.</text>
</comment>
<dbReference type="AlphaFoldDB" id="K1L0M1"/>
<gene>
    <name evidence="2" type="ORF">B879_03085</name>
</gene>
<accession>K1L0M1</accession>
<dbReference type="InterPro" id="IPR036291">
    <property type="entry name" value="NAD(P)-bd_dom_sf"/>
</dbReference>
<dbReference type="PANTHER" id="PTHR48079">
    <property type="entry name" value="PROTEIN YEEZ"/>
    <property type="match status" value="1"/>
</dbReference>
<dbReference type="GO" id="GO:0005737">
    <property type="term" value="C:cytoplasm"/>
    <property type="evidence" value="ECO:0007669"/>
    <property type="project" value="TreeGrafter"/>
</dbReference>
<dbReference type="GO" id="GO:0004029">
    <property type="term" value="F:aldehyde dehydrogenase (NAD+) activity"/>
    <property type="evidence" value="ECO:0007669"/>
    <property type="project" value="TreeGrafter"/>
</dbReference>
<protein>
    <recommendedName>
        <fullName evidence="1">6-phosphogluconate dehydrogenase NADP-binding domain-containing protein</fullName>
    </recommendedName>
</protein>
<keyword evidence="3" id="KW-1185">Reference proteome</keyword>
<feature type="domain" description="6-phosphogluconate dehydrogenase NADP-binding" evidence="1">
    <location>
        <begin position="4"/>
        <end position="47"/>
    </location>
</feature>
<proteinExistence type="predicted"/>
<dbReference type="PATRIC" id="fig|1225176.3.peg.3280"/>